<accession>A0A2M8EKQ1</accession>
<dbReference type="GO" id="GO:0010045">
    <property type="term" value="P:response to nickel cation"/>
    <property type="evidence" value="ECO:0007669"/>
    <property type="project" value="TreeGrafter"/>
</dbReference>
<gene>
    <name evidence="3" type="ORF">CO058_04050</name>
</gene>
<feature type="transmembrane region" description="Helical" evidence="1">
    <location>
        <begin position="360"/>
        <end position="381"/>
    </location>
</feature>
<feature type="transmembrane region" description="Helical" evidence="1">
    <location>
        <begin position="294"/>
        <end position="318"/>
    </location>
</feature>
<dbReference type="AlphaFoldDB" id="A0A2M8EKQ1"/>
<sequence>MCGFLHKIFILLLFLPLVFHEKVYADPPDNTDSYLYILNESDGGRLNDNVIKSYTYINWFQSALLVEKFNGVQAQDIQELLNYQTVYNDYVKDHLIISNSGKVCEEIVDESPVTEDQISLSLGTRIIITYKCEDPIENVTVNNTLFNIEFETGINYLNISNGENTLFQTEFNREKTEYVFAFSDESKPKITPNESRKDVKKIGILSKFKDLLFLKSDQIKNESLGVMLIFVFVLGALHTLEAGHSKAILASAMLHKKMSFRRGIAYAVIFTATHIGDIIIMGIIFAVANNFFQFYAKFTQLGTSAGYVLLVTAIWILIKNTLDYRHNKSHEHGHEHTHGHMYEHVHTHELKTDVSFKEQLFLGFITGIAPCLFGWSIFMLVVSTGKMWNLVPVILSFGLGIFSALSLTVFLISKLKNKTYGRFEKLAEISPILSGVFLLIYAIITVL</sequence>
<dbReference type="GO" id="GO:0015099">
    <property type="term" value="F:nickel cation transmembrane transporter activity"/>
    <property type="evidence" value="ECO:0007669"/>
    <property type="project" value="TreeGrafter"/>
</dbReference>
<dbReference type="Proteomes" id="UP000229756">
    <property type="component" value="Unassembled WGS sequence"/>
</dbReference>
<dbReference type="GO" id="GO:0032025">
    <property type="term" value="P:response to cobalt ion"/>
    <property type="evidence" value="ECO:0007669"/>
    <property type="project" value="TreeGrafter"/>
</dbReference>
<feature type="transmembrane region" description="Helical" evidence="1">
    <location>
        <begin position="224"/>
        <end position="243"/>
    </location>
</feature>
<name>A0A2M8EKQ1_UNCKA</name>
<feature type="transmembrane region" description="Helical" evidence="1">
    <location>
        <begin position="425"/>
        <end position="444"/>
    </location>
</feature>
<evidence type="ECO:0000259" key="2">
    <source>
        <dbReference type="Pfam" id="PF13386"/>
    </source>
</evidence>
<dbReference type="EMBL" id="PFSJ01000030">
    <property type="protein sequence ID" value="PJC23308.1"/>
    <property type="molecule type" value="Genomic_DNA"/>
</dbReference>
<dbReference type="PANTHER" id="PTHR40659:SF1">
    <property type="entry name" value="NICKEL_COBALT EFFLUX SYSTEM RCNA"/>
    <property type="match status" value="1"/>
</dbReference>
<evidence type="ECO:0000313" key="3">
    <source>
        <dbReference type="EMBL" id="PJC23308.1"/>
    </source>
</evidence>
<dbReference type="InterPro" id="IPR051224">
    <property type="entry name" value="NiCoT_RcnA"/>
</dbReference>
<protein>
    <recommendedName>
        <fullName evidence="2">Urease accessory protein UreH-like transmembrane domain-containing protein</fullName>
    </recommendedName>
</protein>
<dbReference type="GO" id="GO:0046583">
    <property type="term" value="F:monoatomic cation efflux transmembrane transporter activity"/>
    <property type="evidence" value="ECO:0007669"/>
    <property type="project" value="TreeGrafter"/>
</dbReference>
<dbReference type="PANTHER" id="PTHR40659">
    <property type="entry name" value="NICKEL/COBALT EFFLUX SYSTEM RCNA"/>
    <property type="match status" value="1"/>
</dbReference>
<reference evidence="4" key="1">
    <citation type="submission" date="2017-09" db="EMBL/GenBank/DDBJ databases">
        <title>Depth-based differentiation of microbial function through sediment-hosted aquifers and enrichment of novel symbionts in the deep terrestrial subsurface.</title>
        <authorList>
            <person name="Probst A.J."/>
            <person name="Ladd B."/>
            <person name="Jarett J.K."/>
            <person name="Geller-Mcgrath D.E."/>
            <person name="Sieber C.M.K."/>
            <person name="Emerson J.B."/>
            <person name="Anantharaman K."/>
            <person name="Thomas B.C."/>
            <person name="Malmstrom R."/>
            <person name="Stieglmeier M."/>
            <person name="Klingl A."/>
            <person name="Woyke T."/>
            <person name="Ryan C.M."/>
            <person name="Banfield J.F."/>
        </authorList>
    </citation>
    <scope>NUCLEOTIDE SEQUENCE [LARGE SCALE GENOMIC DNA]</scope>
</reference>
<evidence type="ECO:0000256" key="1">
    <source>
        <dbReference type="SAM" id="Phobius"/>
    </source>
</evidence>
<keyword evidence="1" id="KW-0472">Membrane</keyword>
<dbReference type="InterPro" id="IPR039447">
    <property type="entry name" value="UreH-like_TM_dom"/>
</dbReference>
<evidence type="ECO:0000313" key="4">
    <source>
        <dbReference type="Proteomes" id="UP000229756"/>
    </source>
</evidence>
<dbReference type="GO" id="GO:0005886">
    <property type="term" value="C:plasma membrane"/>
    <property type="evidence" value="ECO:0007669"/>
    <property type="project" value="UniProtKB-SubCell"/>
</dbReference>
<comment type="caution">
    <text evidence="3">The sequence shown here is derived from an EMBL/GenBank/DDBJ whole genome shotgun (WGS) entry which is preliminary data.</text>
</comment>
<dbReference type="GO" id="GO:0006824">
    <property type="term" value="P:cobalt ion transport"/>
    <property type="evidence" value="ECO:0007669"/>
    <property type="project" value="UniProtKB-KW"/>
</dbReference>
<proteinExistence type="predicted"/>
<keyword evidence="1" id="KW-0812">Transmembrane</keyword>
<keyword evidence="1" id="KW-1133">Transmembrane helix</keyword>
<feature type="transmembrane region" description="Helical" evidence="1">
    <location>
        <begin position="264"/>
        <end position="288"/>
    </location>
</feature>
<dbReference type="Pfam" id="PF13386">
    <property type="entry name" value="DsbD_2"/>
    <property type="match status" value="1"/>
</dbReference>
<feature type="transmembrane region" description="Helical" evidence="1">
    <location>
        <begin position="393"/>
        <end position="413"/>
    </location>
</feature>
<feature type="domain" description="Urease accessory protein UreH-like transmembrane" evidence="2">
    <location>
        <begin position="254"/>
        <end position="436"/>
    </location>
</feature>
<organism evidence="3 4">
    <name type="scientific">candidate division WWE3 bacterium CG_4_9_14_0_2_um_filter_35_11</name>
    <dbReference type="NCBI Taxonomy" id="1975077"/>
    <lineage>
        <taxon>Bacteria</taxon>
        <taxon>Katanobacteria</taxon>
    </lineage>
</organism>